<proteinExistence type="inferred from homology"/>
<evidence type="ECO:0000313" key="10">
    <source>
        <dbReference type="EMBL" id="TIB37849.1"/>
    </source>
</evidence>
<dbReference type="GO" id="GO:0005730">
    <property type="term" value="C:nucleolus"/>
    <property type="evidence" value="ECO:0007669"/>
    <property type="project" value="UniProtKB-SubCell"/>
</dbReference>
<feature type="region of interest" description="Disordered" evidence="7">
    <location>
        <begin position="196"/>
        <end position="243"/>
    </location>
</feature>
<evidence type="ECO:0000256" key="3">
    <source>
        <dbReference type="ARBA" id="ARBA00022552"/>
    </source>
</evidence>
<dbReference type="EMBL" id="SPOI01000090">
    <property type="protein sequence ID" value="TIB37849.1"/>
    <property type="molecule type" value="Genomic_DNA"/>
</dbReference>
<evidence type="ECO:0000313" key="9">
    <source>
        <dbReference type="EMBL" id="TIB15762.1"/>
    </source>
</evidence>
<organism evidence="9 11">
    <name type="scientific">Wallemia ichthyophaga</name>
    <dbReference type="NCBI Taxonomy" id="245174"/>
    <lineage>
        <taxon>Eukaryota</taxon>
        <taxon>Fungi</taxon>
        <taxon>Dikarya</taxon>
        <taxon>Basidiomycota</taxon>
        <taxon>Wallemiomycotina</taxon>
        <taxon>Wallemiomycetes</taxon>
        <taxon>Wallemiales</taxon>
        <taxon>Wallemiaceae</taxon>
        <taxon>Wallemia</taxon>
    </lineage>
</organism>
<comment type="subcellular location">
    <subcellularLocation>
        <location evidence="1">Nucleus</location>
        <location evidence="1">Nucleolus</location>
    </subcellularLocation>
</comment>
<evidence type="ECO:0000256" key="2">
    <source>
        <dbReference type="ARBA" id="ARBA00022517"/>
    </source>
</evidence>
<feature type="compositionally biased region" description="Basic and acidic residues" evidence="7">
    <location>
        <begin position="232"/>
        <end position="243"/>
    </location>
</feature>
<dbReference type="GO" id="GO:0006364">
    <property type="term" value="P:rRNA processing"/>
    <property type="evidence" value="ECO:0007669"/>
    <property type="project" value="UniProtKB-KW"/>
</dbReference>
<evidence type="ECO:0000256" key="5">
    <source>
        <dbReference type="ARBA" id="ARBA00038007"/>
    </source>
</evidence>
<dbReference type="EMBL" id="SPOF01000006">
    <property type="protein sequence ID" value="TIB15762.1"/>
    <property type="molecule type" value="Genomic_DNA"/>
</dbReference>
<dbReference type="GO" id="GO:0003676">
    <property type="term" value="F:nucleic acid binding"/>
    <property type="evidence" value="ECO:0007669"/>
    <property type="project" value="InterPro"/>
</dbReference>
<dbReference type="OrthoDB" id="29523at2759"/>
<dbReference type="Pfam" id="PF01585">
    <property type="entry name" value="G-patch"/>
    <property type="match status" value="1"/>
</dbReference>
<dbReference type="PROSITE" id="PS50174">
    <property type="entry name" value="G_PATCH"/>
    <property type="match status" value="1"/>
</dbReference>
<keyword evidence="3" id="KW-0698">rRNA processing</keyword>
<comment type="similarity">
    <text evidence="5">Belongs to the PINX1 family.</text>
</comment>
<evidence type="ECO:0000256" key="7">
    <source>
        <dbReference type="SAM" id="MobiDB-lite"/>
    </source>
</evidence>
<evidence type="ECO:0000259" key="8">
    <source>
        <dbReference type="PROSITE" id="PS50174"/>
    </source>
</evidence>
<reference evidence="11 12" key="1">
    <citation type="submission" date="2019-03" db="EMBL/GenBank/DDBJ databases">
        <title>Sequencing 23 genomes of Wallemia ichthyophaga.</title>
        <authorList>
            <person name="Gostincar C."/>
        </authorList>
    </citation>
    <scope>NUCLEOTIDE SEQUENCE [LARGE SCALE GENOMIC DNA]</scope>
    <source>
        <strain evidence="10 12">EXF-6200</strain>
        <strain evidence="9 11">EXF-8621</strain>
    </source>
</reference>
<accession>A0A4T0F895</accession>
<dbReference type="AlphaFoldDB" id="A0A4T0F895"/>
<protein>
    <recommendedName>
        <fullName evidence="6">PinX1-related protein 1</fullName>
    </recommendedName>
</protein>
<gene>
    <name evidence="10" type="ORF">E3P86_02047</name>
    <name evidence="9" type="ORF">E3P90_00764</name>
</gene>
<sequence length="243" mass="26355">MGLGGRKEKQKLRDDPRNRQWADDQNKFGFKMLASSGWNPQVGLGAAKQGNVNAIKSSYKFDTMGIGADMKKKDDWSGGLEFGNILAKLNKGGAASSPAATSTATPTPTPTPPPSSTSKNVSRSKYRNAKSQLNKDAMREILGVDANGSVPSTADPSRENSPTEIPTMKNKSNLSIQEYFRVKLLLKYQQAQNAPAVAPLNNIPPPVETPIETPDSSRGSSPSLKRKRSKSIKKEKNAWKDLL</sequence>
<keyword evidence="2" id="KW-0690">Ribosome biogenesis</keyword>
<dbReference type="Proteomes" id="UP000306954">
    <property type="component" value="Unassembled WGS sequence"/>
</dbReference>
<evidence type="ECO:0000256" key="1">
    <source>
        <dbReference type="ARBA" id="ARBA00004604"/>
    </source>
</evidence>
<feature type="domain" description="G-patch" evidence="8">
    <location>
        <begin position="25"/>
        <end position="71"/>
    </location>
</feature>
<dbReference type="PANTHER" id="PTHR23149:SF31">
    <property type="entry name" value="PROTEIN PXR1"/>
    <property type="match status" value="1"/>
</dbReference>
<dbReference type="InterPro" id="IPR050656">
    <property type="entry name" value="PINX1"/>
</dbReference>
<evidence type="ECO:0000313" key="11">
    <source>
        <dbReference type="Proteomes" id="UP000306954"/>
    </source>
</evidence>
<evidence type="ECO:0000256" key="6">
    <source>
        <dbReference type="ARBA" id="ARBA00041961"/>
    </source>
</evidence>
<dbReference type="PANTHER" id="PTHR23149">
    <property type="entry name" value="G PATCH DOMAIN CONTAINING PROTEIN"/>
    <property type="match status" value="1"/>
</dbReference>
<name>A0A4T0F895_WALIC</name>
<evidence type="ECO:0000313" key="12">
    <source>
        <dbReference type="Proteomes" id="UP000310689"/>
    </source>
</evidence>
<dbReference type="SMART" id="SM00443">
    <property type="entry name" value="G_patch"/>
    <property type="match status" value="1"/>
</dbReference>
<feature type="compositionally biased region" description="Polar residues" evidence="7">
    <location>
        <begin position="149"/>
        <end position="172"/>
    </location>
</feature>
<dbReference type="InterPro" id="IPR000467">
    <property type="entry name" value="G_patch_dom"/>
</dbReference>
<dbReference type="Proteomes" id="UP000310689">
    <property type="component" value="Unassembled WGS sequence"/>
</dbReference>
<feature type="compositionally biased region" description="Low complexity" evidence="7">
    <location>
        <begin position="209"/>
        <end position="223"/>
    </location>
</feature>
<feature type="compositionally biased region" description="Low complexity" evidence="7">
    <location>
        <begin position="94"/>
        <end position="106"/>
    </location>
</feature>
<comment type="caution">
    <text evidence="9">The sequence shown here is derived from an EMBL/GenBank/DDBJ whole genome shotgun (WGS) entry which is preliminary data.</text>
</comment>
<feature type="region of interest" description="Disordered" evidence="7">
    <location>
        <begin position="91"/>
        <end position="172"/>
    </location>
</feature>
<feature type="region of interest" description="Disordered" evidence="7">
    <location>
        <begin position="1"/>
        <end position="24"/>
    </location>
</feature>
<keyword evidence="4" id="KW-0539">Nucleus</keyword>
<evidence type="ECO:0000256" key="4">
    <source>
        <dbReference type="ARBA" id="ARBA00023242"/>
    </source>
</evidence>